<keyword evidence="8 13" id="KW-0067">ATP-binding</keyword>
<accession>A0A1B7TK91</accession>
<comment type="caution">
    <text evidence="16">The sequence shown here is derived from an EMBL/GenBank/DDBJ whole genome shotgun (WGS) entry which is preliminary data.</text>
</comment>
<evidence type="ECO:0000256" key="2">
    <source>
        <dbReference type="ARBA" id="ARBA00007572"/>
    </source>
</evidence>
<keyword evidence="3 13" id="KW-0436">Ligase</keyword>
<dbReference type="GO" id="GO:0005524">
    <property type="term" value="F:ATP binding"/>
    <property type="evidence" value="ECO:0007669"/>
    <property type="project" value="UniProtKB-KW"/>
</dbReference>
<dbReference type="PANTHER" id="PTHR45674">
    <property type="entry name" value="DNA LIGASE 1/3 FAMILY MEMBER"/>
    <property type="match status" value="1"/>
</dbReference>
<dbReference type="GO" id="GO:0005739">
    <property type="term" value="C:mitochondrion"/>
    <property type="evidence" value="ECO:0007669"/>
    <property type="project" value="TreeGrafter"/>
</dbReference>
<evidence type="ECO:0000313" key="17">
    <source>
        <dbReference type="Proteomes" id="UP000092321"/>
    </source>
</evidence>
<dbReference type="GO" id="GO:0003677">
    <property type="term" value="F:DNA binding"/>
    <property type="evidence" value="ECO:0007669"/>
    <property type="project" value="InterPro"/>
</dbReference>
<evidence type="ECO:0000313" key="16">
    <source>
        <dbReference type="EMBL" id="OBA29156.1"/>
    </source>
</evidence>
<dbReference type="GO" id="GO:0006281">
    <property type="term" value="P:DNA repair"/>
    <property type="evidence" value="ECO:0007669"/>
    <property type="project" value="UniProtKB-KW"/>
</dbReference>
<feature type="domain" description="ATP-dependent DNA ligase family profile" evidence="15">
    <location>
        <begin position="153"/>
        <end position="290"/>
    </location>
</feature>
<dbReference type="Gene3D" id="3.30.470.30">
    <property type="entry name" value="DNA ligase/mRNA capping enzyme"/>
    <property type="match status" value="1"/>
</dbReference>
<dbReference type="GO" id="GO:1903461">
    <property type="term" value="P:Okazaki fragment processing involved in mitotic DNA replication"/>
    <property type="evidence" value="ECO:0007669"/>
    <property type="project" value="TreeGrafter"/>
</dbReference>
<dbReference type="InterPro" id="IPR012310">
    <property type="entry name" value="DNA_ligase_ATP-dep_cent"/>
</dbReference>
<evidence type="ECO:0000256" key="9">
    <source>
        <dbReference type="ARBA" id="ARBA00023172"/>
    </source>
</evidence>
<evidence type="ECO:0000256" key="13">
    <source>
        <dbReference type="RuleBase" id="RU000617"/>
    </source>
</evidence>
<evidence type="ECO:0000256" key="14">
    <source>
        <dbReference type="RuleBase" id="RU004196"/>
    </source>
</evidence>
<keyword evidence="9 13" id="KW-0233">DNA recombination</keyword>
<dbReference type="Proteomes" id="UP000092321">
    <property type="component" value="Unassembled WGS sequence"/>
</dbReference>
<dbReference type="SUPFAM" id="SSF50249">
    <property type="entry name" value="Nucleic acid-binding proteins"/>
    <property type="match status" value="1"/>
</dbReference>
<keyword evidence="5" id="KW-0235">DNA replication</keyword>
<comment type="catalytic activity">
    <reaction evidence="13">
        <text>ATP + (deoxyribonucleotide)n-3'-hydroxyl + 5'-phospho-(deoxyribonucleotide)m = (deoxyribonucleotide)n+m + AMP + diphosphate.</text>
        <dbReference type="EC" id="6.5.1.1"/>
    </reaction>
</comment>
<feature type="non-terminal residue" evidence="16">
    <location>
        <position position="1"/>
    </location>
</feature>
<dbReference type="Pfam" id="PF01068">
    <property type="entry name" value="DNA_ligase_A_M"/>
    <property type="match status" value="1"/>
</dbReference>
<keyword evidence="7 13" id="KW-0227">DNA damage</keyword>
<evidence type="ECO:0000256" key="11">
    <source>
        <dbReference type="ARBA" id="ARBA00023242"/>
    </source>
</evidence>
<dbReference type="GO" id="GO:0003910">
    <property type="term" value="F:DNA ligase (ATP) activity"/>
    <property type="evidence" value="ECO:0007669"/>
    <property type="project" value="UniProtKB-EC"/>
</dbReference>
<dbReference type="InterPro" id="IPR036599">
    <property type="entry name" value="DNA_ligase_N_sf"/>
</dbReference>
<dbReference type="PROSITE" id="PS50160">
    <property type="entry name" value="DNA_LIGASE_A3"/>
    <property type="match status" value="1"/>
</dbReference>
<dbReference type="PROSITE" id="PS00697">
    <property type="entry name" value="DNA_LIGASE_A1"/>
    <property type="match status" value="1"/>
</dbReference>
<keyword evidence="11" id="KW-0539">Nucleus</keyword>
<evidence type="ECO:0000256" key="10">
    <source>
        <dbReference type="ARBA" id="ARBA00023204"/>
    </source>
</evidence>
<dbReference type="InterPro" id="IPR016059">
    <property type="entry name" value="DNA_ligase_ATP-dep_CS"/>
</dbReference>
<dbReference type="Gene3D" id="3.30.1490.70">
    <property type="match status" value="1"/>
</dbReference>
<evidence type="ECO:0000256" key="8">
    <source>
        <dbReference type="ARBA" id="ARBA00022840"/>
    </source>
</evidence>
<evidence type="ECO:0000259" key="15">
    <source>
        <dbReference type="PROSITE" id="PS50160"/>
    </source>
</evidence>
<dbReference type="NCBIfam" id="TIGR00574">
    <property type="entry name" value="dnl1"/>
    <property type="match status" value="1"/>
</dbReference>
<dbReference type="Gene3D" id="2.40.50.140">
    <property type="entry name" value="Nucleic acid-binding proteins"/>
    <property type="match status" value="1"/>
</dbReference>
<evidence type="ECO:0000256" key="6">
    <source>
        <dbReference type="ARBA" id="ARBA00022741"/>
    </source>
</evidence>
<dbReference type="GO" id="GO:0006310">
    <property type="term" value="P:DNA recombination"/>
    <property type="evidence" value="ECO:0007669"/>
    <property type="project" value="UniProtKB-KW"/>
</dbReference>
<dbReference type="OrthoDB" id="206088at2759"/>
<keyword evidence="12" id="KW-0131">Cell cycle</keyword>
<evidence type="ECO:0000256" key="5">
    <source>
        <dbReference type="ARBA" id="ARBA00022705"/>
    </source>
</evidence>
<evidence type="ECO:0000256" key="1">
    <source>
        <dbReference type="ARBA" id="ARBA00004123"/>
    </source>
</evidence>
<dbReference type="FunFam" id="3.30.470.30:FF:000002">
    <property type="entry name" value="DNA ligase"/>
    <property type="match status" value="1"/>
</dbReference>
<dbReference type="EMBL" id="LXPE01000001">
    <property type="protein sequence ID" value="OBA29156.1"/>
    <property type="molecule type" value="Genomic_DNA"/>
</dbReference>
<dbReference type="CDD" id="cd07969">
    <property type="entry name" value="OBF_DNA_ligase_I"/>
    <property type="match status" value="1"/>
</dbReference>
<dbReference type="GO" id="GO:0051301">
    <property type="term" value="P:cell division"/>
    <property type="evidence" value="ECO:0007669"/>
    <property type="project" value="UniProtKB-KW"/>
</dbReference>
<dbReference type="PROSITE" id="PS00333">
    <property type="entry name" value="DNA_LIGASE_A2"/>
    <property type="match status" value="1"/>
</dbReference>
<dbReference type="FunFam" id="2.40.50.140:FF:000062">
    <property type="entry name" value="DNA ligase"/>
    <property type="match status" value="1"/>
</dbReference>
<dbReference type="Gene3D" id="1.10.3260.10">
    <property type="entry name" value="DNA ligase, ATP-dependent, N-terminal domain"/>
    <property type="match status" value="1"/>
</dbReference>
<dbReference type="CDD" id="cd07900">
    <property type="entry name" value="Adenylation_DNA_ligase_I_Euk"/>
    <property type="match status" value="1"/>
</dbReference>
<protein>
    <recommendedName>
        <fullName evidence="13">DNA ligase</fullName>
        <ecNumber evidence="13">6.5.1.1</ecNumber>
    </recommendedName>
</protein>
<dbReference type="InterPro" id="IPR050191">
    <property type="entry name" value="ATP-dep_DNA_ligase"/>
</dbReference>
<evidence type="ECO:0000256" key="12">
    <source>
        <dbReference type="ARBA" id="ARBA00023306"/>
    </source>
</evidence>
<organism evidence="16 17">
    <name type="scientific">Hanseniaspora valbyensis NRRL Y-1626</name>
    <dbReference type="NCBI Taxonomy" id="766949"/>
    <lineage>
        <taxon>Eukaryota</taxon>
        <taxon>Fungi</taxon>
        <taxon>Dikarya</taxon>
        <taxon>Ascomycota</taxon>
        <taxon>Saccharomycotina</taxon>
        <taxon>Saccharomycetes</taxon>
        <taxon>Saccharomycodales</taxon>
        <taxon>Saccharomycodaceae</taxon>
        <taxon>Hanseniaspora</taxon>
    </lineage>
</organism>
<evidence type="ECO:0000256" key="7">
    <source>
        <dbReference type="ARBA" id="ARBA00022763"/>
    </source>
</evidence>
<keyword evidence="17" id="KW-1185">Reference proteome</keyword>
<gene>
    <name evidence="16" type="ORF">HANVADRAFT_20672</name>
</gene>
<keyword evidence="10 13" id="KW-0234">DNA repair</keyword>
<dbReference type="AlphaFoldDB" id="A0A1B7TK91"/>
<dbReference type="InterPro" id="IPR012309">
    <property type="entry name" value="DNA_ligase_ATP-dep_C"/>
</dbReference>
<dbReference type="InterPro" id="IPR000977">
    <property type="entry name" value="DNA_ligase_ATP-dep"/>
</dbReference>
<evidence type="ECO:0000256" key="4">
    <source>
        <dbReference type="ARBA" id="ARBA00022618"/>
    </source>
</evidence>
<dbReference type="InterPro" id="IPR012340">
    <property type="entry name" value="NA-bd_OB-fold"/>
</dbReference>
<dbReference type="GO" id="GO:0071897">
    <property type="term" value="P:DNA biosynthetic process"/>
    <property type="evidence" value="ECO:0007669"/>
    <property type="project" value="InterPro"/>
</dbReference>
<keyword evidence="6 13" id="KW-0547">Nucleotide-binding</keyword>
<proteinExistence type="inferred from homology"/>
<dbReference type="EC" id="6.5.1.1" evidence="13"/>
<dbReference type="Pfam" id="PF04679">
    <property type="entry name" value="DNA_ligase_A_C"/>
    <property type="match status" value="1"/>
</dbReference>
<dbReference type="GO" id="GO:0005634">
    <property type="term" value="C:nucleus"/>
    <property type="evidence" value="ECO:0007669"/>
    <property type="project" value="UniProtKB-SubCell"/>
</dbReference>
<evidence type="ECO:0000256" key="3">
    <source>
        <dbReference type="ARBA" id="ARBA00022598"/>
    </source>
</evidence>
<comment type="subcellular location">
    <subcellularLocation>
        <location evidence="1">Nucleus</location>
    </subcellularLocation>
</comment>
<name>A0A1B7TK91_9ASCO</name>
<dbReference type="PANTHER" id="PTHR45674:SF4">
    <property type="entry name" value="DNA LIGASE 1"/>
    <property type="match status" value="1"/>
</dbReference>
<keyword evidence="4" id="KW-0132">Cell division</keyword>
<reference evidence="17" key="1">
    <citation type="journal article" date="2016" name="Proc. Natl. Acad. Sci. U.S.A.">
        <title>Comparative genomics of biotechnologically important yeasts.</title>
        <authorList>
            <person name="Riley R."/>
            <person name="Haridas S."/>
            <person name="Wolfe K.H."/>
            <person name="Lopes M.R."/>
            <person name="Hittinger C.T."/>
            <person name="Goeker M."/>
            <person name="Salamov A.A."/>
            <person name="Wisecaver J.H."/>
            <person name="Long T.M."/>
            <person name="Calvey C.H."/>
            <person name="Aerts A.L."/>
            <person name="Barry K.W."/>
            <person name="Choi C."/>
            <person name="Clum A."/>
            <person name="Coughlan A.Y."/>
            <person name="Deshpande S."/>
            <person name="Douglass A.P."/>
            <person name="Hanson S.J."/>
            <person name="Klenk H.-P."/>
            <person name="LaButti K.M."/>
            <person name="Lapidus A."/>
            <person name="Lindquist E.A."/>
            <person name="Lipzen A.M."/>
            <person name="Meier-Kolthoff J.P."/>
            <person name="Ohm R.A."/>
            <person name="Otillar R.P."/>
            <person name="Pangilinan J.L."/>
            <person name="Peng Y."/>
            <person name="Rokas A."/>
            <person name="Rosa C.A."/>
            <person name="Scheuner C."/>
            <person name="Sibirny A.A."/>
            <person name="Slot J.C."/>
            <person name="Stielow J.B."/>
            <person name="Sun H."/>
            <person name="Kurtzman C.P."/>
            <person name="Blackwell M."/>
            <person name="Grigoriev I.V."/>
            <person name="Jeffries T.W."/>
        </authorList>
    </citation>
    <scope>NUCLEOTIDE SEQUENCE [LARGE SCALE GENOMIC DNA]</scope>
    <source>
        <strain evidence="17">NRRL Y-1626</strain>
    </source>
</reference>
<sequence length="411" mass="46822">LRKVYVQVPNYAIVIDNFLREGLEDLETNLTLEPGIPLKPMLAKPCKSAIEALAEFENEVSGKTDMFVCEYKYDGERIQFHQVDDGSIKIFSRNSEDMTQKYPELTEFSQFYNKDANVNNLIIDGEVVAYDLEEDKILPFQVLTTRKRKNVEIKDIKVQVCIYVFDILCLNGQSLLDKTLEERRKIYMNIFVPTKGKLQFASNIVTNDELEISKFLDQAIQDKCEGLMVKALTGAKSTYEPASRSKHWMKLKKDYLQGVGDSLDLVIMGAYFGKGKRTGNYGGFLLGSYNVDNDELETCCKIGTGFTDEDLATLFKTLKEYESEIPPSNYIFDSQTKPDVWFSQPKLLLEVLCADLSLSPVYKSAIDLVGSDRGISLRFPRMIRIRDDKGYTMATSSEQVLEMYQSQSNLQ</sequence>
<comment type="similarity">
    <text evidence="2 14">Belongs to the ATP-dependent DNA ligase family.</text>
</comment>
<dbReference type="SUPFAM" id="SSF56091">
    <property type="entry name" value="DNA ligase/mRNA capping enzyme, catalytic domain"/>
    <property type="match status" value="1"/>
</dbReference>